<comment type="caution">
    <text evidence="2">The sequence shown here is derived from an EMBL/GenBank/DDBJ whole genome shotgun (WGS) entry which is preliminary data.</text>
</comment>
<reference evidence="2 3" key="1">
    <citation type="submission" date="2015-11" db="EMBL/GenBank/DDBJ databases">
        <title>Aspergillus lentulus strain IFM 54703T.</title>
        <authorList>
            <person name="Kusuya Y."/>
            <person name="Sakai K."/>
            <person name="Kamei K."/>
            <person name="Takahashi H."/>
            <person name="Yaguchi T."/>
        </authorList>
    </citation>
    <scope>NUCLEOTIDE SEQUENCE [LARGE SCALE GENOMIC DNA]</scope>
    <source>
        <strain evidence="2 3">IFM 54703</strain>
    </source>
</reference>
<dbReference type="Gene3D" id="3.30.70.100">
    <property type="match status" value="1"/>
</dbReference>
<gene>
    <name evidence="2" type="ORF">ALT_9639</name>
</gene>
<dbReference type="EMBL" id="BCLY01000017">
    <property type="protein sequence ID" value="GAQ12318.1"/>
    <property type="molecule type" value="Genomic_DNA"/>
</dbReference>
<evidence type="ECO:0000313" key="3">
    <source>
        <dbReference type="Proteomes" id="UP000051487"/>
    </source>
</evidence>
<sequence>MAENPTCVINLRPQAGKFPEACTRLSQHFISEIRENVAGIHHAYPFVVSGKEEIIVIEQFVSNKAMFAYFNSEYHAALVKSLLPFAQEPIDIKSSANLSELQKWKDNTPGEFTV</sequence>
<name>A0AAN4TEV5_ASPLE</name>
<dbReference type="AlphaFoldDB" id="A0AAN4TEV5"/>
<dbReference type="Proteomes" id="UP000051487">
    <property type="component" value="Unassembled WGS sequence"/>
</dbReference>
<evidence type="ECO:0000313" key="2">
    <source>
        <dbReference type="EMBL" id="GAQ12318.1"/>
    </source>
</evidence>
<dbReference type="SUPFAM" id="SSF54909">
    <property type="entry name" value="Dimeric alpha+beta barrel"/>
    <property type="match status" value="1"/>
</dbReference>
<organism evidence="2 3">
    <name type="scientific">Aspergillus lentulus</name>
    <dbReference type="NCBI Taxonomy" id="293939"/>
    <lineage>
        <taxon>Eukaryota</taxon>
        <taxon>Fungi</taxon>
        <taxon>Dikarya</taxon>
        <taxon>Ascomycota</taxon>
        <taxon>Pezizomycotina</taxon>
        <taxon>Eurotiomycetes</taxon>
        <taxon>Eurotiomycetidae</taxon>
        <taxon>Eurotiales</taxon>
        <taxon>Aspergillaceae</taxon>
        <taxon>Aspergillus</taxon>
        <taxon>Aspergillus subgen. Fumigati</taxon>
    </lineage>
</organism>
<proteinExistence type="predicted"/>
<accession>A0AAN4TEV5</accession>
<protein>
    <recommendedName>
        <fullName evidence="1">ABM domain-containing protein</fullName>
    </recommendedName>
</protein>
<dbReference type="InterPro" id="IPR007138">
    <property type="entry name" value="ABM_dom"/>
</dbReference>
<dbReference type="InterPro" id="IPR011008">
    <property type="entry name" value="Dimeric_a/b-barrel"/>
</dbReference>
<feature type="domain" description="ABM" evidence="1">
    <location>
        <begin position="7"/>
        <end position="80"/>
    </location>
</feature>
<dbReference type="Pfam" id="PF03992">
    <property type="entry name" value="ABM"/>
    <property type="match status" value="1"/>
</dbReference>
<evidence type="ECO:0000259" key="1">
    <source>
        <dbReference type="Pfam" id="PF03992"/>
    </source>
</evidence>